<dbReference type="CDD" id="cd20625">
    <property type="entry name" value="CYP164-like"/>
    <property type="match status" value="1"/>
</dbReference>
<dbReference type="PANTHER" id="PTHR46696">
    <property type="entry name" value="P450, PUTATIVE (EUROFUNG)-RELATED"/>
    <property type="match status" value="1"/>
</dbReference>
<evidence type="ECO:0000256" key="7">
    <source>
        <dbReference type="ARBA" id="ARBA00043906"/>
    </source>
</evidence>
<keyword evidence="6 8" id="KW-0503">Monooxygenase</keyword>
<evidence type="ECO:0000256" key="4">
    <source>
        <dbReference type="ARBA" id="ARBA00023002"/>
    </source>
</evidence>
<dbReference type="GO" id="GO:0004497">
    <property type="term" value="F:monooxygenase activity"/>
    <property type="evidence" value="ECO:0007669"/>
    <property type="project" value="UniProtKB-KW"/>
</dbReference>
<evidence type="ECO:0000256" key="6">
    <source>
        <dbReference type="ARBA" id="ARBA00023033"/>
    </source>
</evidence>
<dbReference type="GO" id="GO:0005506">
    <property type="term" value="F:iron ion binding"/>
    <property type="evidence" value="ECO:0007669"/>
    <property type="project" value="InterPro"/>
</dbReference>
<organism evidence="9 10">
    <name type="scientific">Falsiroseomonas algicola</name>
    <dbReference type="NCBI Taxonomy" id="2716930"/>
    <lineage>
        <taxon>Bacteria</taxon>
        <taxon>Pseudomonadati</taxon>
        <taxon>Pseudomonadota</taxon>
        <taxon>Alphaproteobacteria</taxon>
        <taxon>Acetobacterales</taxon>
        <taxon>Roseomonadaceae</taxon>
        <taxon>Falsiroseomonas</taxon>
    </lineage>
</organism>
<keyword evidence="2 8" id="KW-0349">Heme</keyword>
<keyword evidence="3 8" id="KW-0479">Metal-binding</keyword>
<keyword evidence="4 8" id="KW-0560">Oxidoreductase</keyword>
<comment type="similarity">
    <text evidence="1 8">Belongs to the cytochrome P450 family.</text>
</comment>
<dbReference type="PROSITE" id="PS00086">
    <property type="entry name" value="CYTOCHROME_P450"/>
    <property type="match status" value="1"/>
</dbReference>
<name>A0A6M1LI96_9PROT</name>
<evidence type="ECO:0000256" key="5">
    <source>
        <dbReference type="ARBA" id="ARBA00023004"/>
    </source>
</evidence>
<gene>
    <name evidence="9" type="ORF">G3576_07705</name>
</gene>
<comment type="caution">
    <text evidence="9">The sequence shown here is derived from an EMBL/GenBank/DDBJ whole genome shotgun (WGS) entry which is preliminary data.</text>
</comment>
<dbReference type="Proteomes" id="UP000475385">
    <property type="component" value="Unassembled WGS sequence"/>
</dbReference>
<dbReference type="PANTHER" id="PTHR46696:SF1">
    <property type="entry name" value="CYTOCHROME P450 YJIB-RELATED"/>
    <property type="match status" value="1"/>
</dbReference>
<evidence type="ECO:0000313" key="10">
    <source>
        <dbReference type="Proteomes" id="UP000475385"/>
    </source>
</evidence>
<evidence type="ECO:0000256" key="1">
    <source>
        <dbReference type="ARBA" id="ARBA00010617"/>
    </source>
</evidence>
<dbReference type="PRINTS" id="PR00359">
    <property type="entry name" value="BP450"/>
</dbReference>
<dbReference type="EMBL" id="JAAIKB010000002">
    <property type="protein sequence ID" value="NGM19897.1"/>
    <property type="molecule type" value="Genomic_DNA"/>
</dbReference>
<dbReference type="Pfam" id="PF00067">
    <property type="entry name" value="p450"/>
    <property type="match status" value="2"/>
</dbReference>
<dbReference type="SUPFAM" id="SSF48264">
    <property type="entry name" value="Cytochrome P450"/>
    <property type="match status" value="1"/>
</dbReference>
<keyword evidence="5 8" id="KW-0408">Iron</keyword>
<dbReference type="InterPro" id="IPR002397">
    <property type="entry name" value="Cyt_P450_B"/>
</dbReference>
<sequence length="408" mass="45323">MSGLRRTVFRPLDPDFLEDPYPTYDRLRREHPIGWATTPAQGYAGFWFVSRYADVNAGLKDDRFGREVAKVLPPEAFVPIPKAHRPLYGMIAQWMLFKDPPDHARLRRIAAPVFALRQVNAMRPRIEALIESAFAQVPDYGPFDIISDFSSPLSIDIVSDLMGVPEADHPLVRGWVREITLSLDLVRTPERIAAGSRRAAELVAYFGALVRERRTKPKDDFLGLLIAAHDAGSFLTEEELLASCVLFLFAGHEASSLLIGNGLFALAQNPAEYARLRAGETQGRLVVSELLRYDSPQQIAFRHALEDVDFLGVSIRKGQTIGFGLGSANRDPDVFADPDRLDLGRHETRHLAFGAGIHTCAGSSLANIEAEMVFATIAKRFPRIEIIAAQRQESILVRGLTRLIIDCG</sequence>
<evidence type="ECO:0000256" key="3">
    <source>
        <dbReference type="ARBA" id="ARBA00022723"/>
    </source>
</evidence>
<dbReference type="Gene3D" id="1.10.630.10">
    <property type="entry name" value="Cytochrome P450"/>
    <property type="match status" value="1"/>
</dbReference>
<keyword evidence="10" id="KW-1185">Reference proteome</keyword>
<reference evidence="9 10" key="1">
    <citation type="submission" date="2020-02" db="EMBL/GenBank/DDBJ databases">
        <authorList>
            <person name="Kim H.M."/>
            <person name="Jeon C.O."/>
        </authorList>
    </citation>
    <scope>NUCLEOTIDE SEQUENCE [LARGE SCALE GENOMIC DNA]</scope>
    <source>
        <strain evidence="9 10">PeD5</strain>
    </source>
</reference>
<evidence type="ECO:0000256" key="2">
    <source>
        <dbReference type="ARBA" id="ARBA00022617"/>
    </source>
</evidence>
<dbReference type="InterPro" id="IPR036396">
    <property type="entry name" value="Cyt_P450_sf"/>
</dbReference>
<dbReference type="GO" id="GO:0016705">
    <property type="term" value="F:oxidoreductase activity, acting on paired donors, with incorporation or reduction of molecular oxygen"/>
    <property type="evidence" value="ECO:0007669"/>
    <property type="project" value="InterPro"/>
</dbReference>
<accession>A0A6M1LI96</accession>
<proteinExistence type="inferred from homology"/>
<dbReference type="GO" id="GO:0020037">
    <property type="term" value="F:heme binding"/>
    <property type="evidence" value="ECO:0007669"/>
    <property type="project" value="InterPro"/>
</dbReference>
<comment type="function">
    <text evidence="7">Cytochromes P450 are a group of heme-thiolate monooxygenases. They oxidize a variety of structurally unrelated compounds, including steroids, fatty acids, and xenobiotics.</text>
</comment>
<evidence type="ECO:0000313" key="9">
    <source>
        <dbReference type="EMBL" id="NGM19897.1"/>
    </source>
</evidence>
<dbReference type="InterPro" id="IPR001128">
    <property type="entry name" value="Cyt_P450"/>
</dbReference>
<dbReference type="FunFam" id="1.10.630.10:FF:000018">
    <property type="entry name" value="Cytochrome P450 monooxygenase"/>
    <property type="match status" value="1"/>
</dbReference>
<evidence type="ECO:0000256" key="8">
    <source>
        <dbReference type="RuleBase" id="RU000461"/>
    </source>
</evidence>
<dbReference type="AlphaFoldDB" id="A0A6M1LI96"/>
<protein>
    <submittedName>
        <fullName evidence="9">Cytochrome P450</fullName>
    </submittedName>
</protein>
<dbReference type="RefSeq" id="WP_164693766.1">
    <property type="nucleotide sequence ID" value="NZ_JAAIKB010000002.1"/>
</dbReference>
<dbReference type="InterPro" id="IPR017972">
    <property type="entry name" value="Cyt_P450_CS"/>
</dbReference>
<reference evidence="9 10" key="2">
    <citation type="submission" date="2020-03" db="EMBL/GenBank/DDBJ databases">
        <title>Roseomonas stagni sp. nov., isolated from pond water in Japan.</title>
        <authorList>
            <person name="Furuhata K."/>
            <person name="Miyamoto H."/>
            <person name="Goto K."/>
        </authorList>
    </citation>
    <scope>NUCLEOTIDE SEQUENCE [LARGE SCALE GENOMIC DNA]</scope>
    <source>
        <strain evidence="9 10">PeD5</strain>
    </source>
</reference>